<accession>A0A4C1X8I0</accession>
<reference evidence="1 2" key="1">
    <citation type="journal article" date="2019" name="Commun. Biol.">
        <title>The bagworm genome reveals a unique fibroin gene that provides high tensile strength.</title>
        <authorList>
            <person name="Kono N."/>
            <person name="Nakamura H."/>
            <person name="Ohtoshi R."/>
            <person name="Tomita M."/>
            <person name="Numata K."/>
            <person name="Arakawa K."/>
        </authorList>
    </citation>
    <scope>NUCLEOTIDE SEQUENCE [LARGE SCALE GENOMIC DNA]</scope>
</reference>
<evidence type="ECO:0000313" key="1">
    <source>
        <dbReference type="EMBL" id="GBP58537.1"/>
    </source>
</evidence>
<keyword evidence="2" id="KW-1185">Reference proteome</keyword>
<proteinExistence type="predicted"/>
<gene>
    <name evidence="1" type="ORF">EVAR_34539_1</name>
</gene>
<dbReference type="AlphaFoldDB" id="A0A4C1X8I0"/>
<sequence length="258" mass="28552">MRNSLFLHVIRFDNNANARVGSGGRGAGRPYTNITTPCRRLRSFIHGAIKPNLILGENGNHHSPKIVLADDTAIAPRPADGGAGVGGRATPMRRVIACILLLVPTRHNSRVAASFKHTAAADVNEPAPAGFNRLQPAVEILHRFLRWSCLRIEFAGNGIRIEFDAREVEICTGEGYPATRPIDRIIWDYYPLKPFPWGDSIVKAITYDNHSIAALQDVKSETSTQCTRVQYAKFGDFASRGQAILRFLTEFTDSVWDN</sequence>
<protein>
    <submittedName>
        <fullName evidence="1">Uncharacterized protein</fullName>
    </submittedName>
</protein>
<organism evidence="1 2">
    <name type="scientific">Eumeta variegata</name>
    <name type="common">Bagworm moth</name>
    <name type="synonym">Eumeta japonica</name>
    <dbReference type="NCBI Taxonomy" id="151549"/>
    <lineage>
        <taxon>Eukaryota</taxon>
        <taxon>Metazoa</taxon>
        <taxon>Ecdysozoa</taxon>
        <taxon>Arthropoda</taxon>
        <taxon>Hexapoda</taxon>
        <taxon>Insecta</taxon>
        <taxon>Pterygota</taxon>
        <taxon>Neoptera</taxon>
        <taxon>Endopterygota</taxon>
        <taxon>Lepidoptera</taxon>
        <taxon>Glossata</taxon>
        <taxon>Ditrysia</taxon>
        <taxon>Tineoidea</taxon>
        <taxon>Psychidae</taxon>
        <taxon>Oiketicinae</taxon>
        <taxon>Eumeta</taxon>
    </lineage>
</organism>
<evidence type="ECO:0000313" key="2">
    <source>
        <dbReference type="Proteomes" id="UP000299102"/>
    </source>
</evidence>
<name>A0A4C1X8I0_EUMVA</name>
<comment type="caution">
    <text evidence="1">The sequence shown here is derived from an EMBL/GenBank/DDBJ whole genome shotgun (WGS) entry which is preliminary data.</text>
</comment>
<dbReference type="Proteomes" id="UP000299102">
    <property type="component" value="Unassembled WGS sequence"/>
</dbReference>
<dbReference type="EMBL" id="BGZK01000738">
    <property type="protein sequence ID" value="GBP58537.1"/>
    <property type="molecule type" value="Genomic_DNA"/>
</dbReference>